<dbReference type="KEGG" id="nsr:NS506_06280"/>
<dbReference type="Pfam" id="PF02625">
    <property type="entry name" value="XdhC_CoxI"/>
    <property type="match status" value="1"/>
</dbReference>
<dbReference type="EMBL" id="BBYQ01000040">
    <property type="protein sequence ID" value="GAP28672.1"/>
    <property type="molecule type" value="Genomic_DNA"/>
</dbReference>
<evidence type="ECO:0000313" key="6">
    <source>
        <dbReference type="Proteomes" id="UP000180166"/>
    </source>
</evidence>
<dbReference type="OrthoDB" id="9815497at2"/>
<dbReference type="PANTHER" id="PTHR30388:SF4">
    <property type="entry name" value="MOLYBDENUM COFACTOR INSERTION CHAPERONE PAOD"/>
    <property type="match status" value="1"/>
</dbReference>
<accession>A0A0B8N412</accession>
<organism evidence="4 5">
    <name type="scientific">Nocardia seriolae</name>
    <dbReference type="NCBI Taxonomy" id="37332"/>
    <lineage>
        <taxon>Bacteria</taxon>
        <taxon>Bacillati</taxon>
        <taxon>Actinomycetota</taxon>
        <taxon>Actinomycetes</taxon>
        <taxon>Mycobacteriales</taxon>
        <taxon>Nocardiaceae</taxon>
        <taxon>Nocardia</taxon>
    </lineage>
</organism>
<reference evidence="4 5" key="2">
    <citation type="journal article" date="2016" name="Genome Announc.">
        <title>Draft Genome Sequence of Erythromycin- and Oxytetracycline-Sensitive Nocardia seriolae Strain U-1 (NBRC 110359).</title>
        <authorList>
            <person name="Imajoh M."/>
            <person name="Sukeda M."/>
            <person name="Shimizu M."/>
            <person name="Yamane J."/>
            <person name="Ohnishi K."/>
            <person name="Oshima S."/>
        </authorList>
    </citation>
    <scope>NUCLEOTIDE SEQUENCE [LARGE SCALE GENOMIC DNA]</scope>
    <source>
        <strain evidence="4 5">U-1</strain>
    </source>
</reference>
<gene>
    <name evidence="3" type="ORF">NS506_06280</name>
    <name evidence="4" type="ORF">NSK11_contig00040-0026</name>
</gene>
<dbReference type="AlphaFoldDB" id="A0A0B8N412"/>
<evidence type="ECO:0000259" key="2">
    <source>
        <dbReference type="Pfam" id="PF13478"/>
    </source>
</evidence>
<dbReference type="InterPro" id="IPR052698">
    <property type="entry name" value="MoCofactor_Util/Proc"/>
</dbReference>
<dbReference type="Gene3D" id="3.40.50.720">
    <property type="entry name" value="NAD(P)-binding Rossmann-like Domain"/>
    <property type="match status" value="1"/>
</dbReference>
<proteinExistence type="predicted"/>
<reference evidence="5" key="1">
    <citation type="submission" date="2015-07" db="EMBL/GenBank/DDBJ databases">
        <title>Nocardia seriolae U-1 whole genome shotgun sequence.</title>
        <authorList>
            <person name="Imajoh M."/>
            <person name="Fukumoto Y."/>
            <person name="Sukeda M."/>
            <person name="Yamane J."/>
            <person name="Yamasaki K."/>
            <person name="Shimizu M."/>
            <person name="Ohnishi K."/>
            <person name="Oshima S."/>
        </authorList>
    </citation>
    <scope>NUCLEOTIDE SEQUENCE [LARGE SCALE GENOMIC DNA]</scope>
    <source>
        <strain evidence="5">U-1</strain>
    </source>
</reference>
<reference evidence="3 6" key="3">
    <citation type="submission" date="2016-10" db="EMBL/GenBank/DDBJ databases">
        <title>Genome sequence of Nocardia seriolae strain EM150506, isolated from Anguila japonica.</title>
        <authorList>
            <person name="Han H.-J."/>
        </authorList>
    </citation>
    <scope>NUCLEOTIDE SEQUENCE [LARGE SCALE GENOMIC DNA]</scope>
    <source>
        <strain evidence="3 6">EM150506</strain>
    </source>
</reference>
<dbReference type="RefSeq" id="WP_033087650.1">
    <property type="nucleotide sequence ID" value="NZ_AP017900.1"/>
</dbReference>
<evidence type="ECO:0000313" key="4">
    <source>
        <dbReference type="EMBL" id="GAP28672.1"/>
    </source>
</evidence>
<dbReference type="InterPro" id="IPR003777">
    <property type="entry name" value="XdhC_CoxI"/>
</dbReference>
<dbReference type="Proteomes" id="UP000180166">
    <property type="component" value="Chromosome"/>
</dbReference>
<dbReference type="Proteomes" id="UP000037179">
    <property type="component" value="Unassembled WGS sequence"/>
</dbReference>
<dbReference type="InterPro" id="IPR027051">
    <property type="entry name" value="XdhC_Rossmann_dom"/>
</dbReference>
<keyword evidence="5" id="KW-1185">Reference proteome</keyword>
<evidence type="ECO:0000313" key="5">
    <source>
        <dbReference type="Proteomes" id="UP000037179"/>
    </source>
</evidence>
<protein>
    <submittedName>
        <fullName evidence="4">XshC-Cox1 family protein</fullName>
    </submittedName>
</protein>
<sequence length="368" mass="38524">MRDVLPQLIDRVRQGPVALARVVAVTGAGPRELGAAMVVTAAGEVIGSLSGGCVEAAVVESAADVLATGSAVLEHFGIADPDGIAIGLTCGGEMEVFVERVGAERLEELAALDRALRAGRAVSLVTTLNSAPVWHLVEDGIESLAAAAHSATGRLESSGPSRDAMHMAAGGRTGTVGSEECEPEFPVRAFVQSFGPRARMILAGANDFVRALSRLGAQLGYRVTVVDARETFATAARFPAAHEVVVEWPHRYLRRERDLGRVDSRTVVCVLTHDSKFDVPMIAEALGIEGIGFVGALGSRRTHEDRLARLTAAGVGPELLRRLRSPIGLDLNASTPDETAVSIAAQIIAESTGASARPLTHTPGPIHH</sequence>
<evidence type="ECO:0000259" key="1">
    <source>
        <dbReference type="Pfam" id="PF02625"/>
    </source>
</evidence>
<feature type="domain" description="XdhC Rossmann" evidence="2">
    <location>
        <begin position="200"/>
        <end position="347"/>
    </location>
</feature>
<dbReference type="GeneID" id="93376767"/>
<evidence type="ECO:0000313" key="3">
    <source>
        <dbReference type="EMBL" id="APB00316.1"/>
    </source>
</evidence>
<dbReference type="PANTHER" id="PTHR30388">
    <property type="entry name" value="ALDEHYDE OXIDOREDUCTASE MOLYBDENUM COFACTOR ASSEMBLY PROTEIN"/>
    <property type="match status" value="1"/>
</dbReference>
<feature type="domain" description="XdhC- CoxI" evidence="1">
    <location>
        <begin position="14"/>
        <end position="77"/>
    </location>
</feature>
<dbReference type="Pfam" id="PF13478">
    <property type="entry name" value="XdhC_C"/>
    <property type="match status" value="1"/>
</dbReference>
<dbReference type="EMBL" id="CP017839">
    <property type="protein sequence ID" value="APB00316.1"/>
    <property type="molecule type" value="Genomic_DNA"/>
</dbReference>
<name>A0A0B8N412_9NOCA</name>